<dbReference type="Proteomes" id="UP000824120">
    <property type="component" value="Chromosome 10"/>
</dbReference>
<sequence>MEGVGEVQKKMGYVLKNGGNWRFRKELTVPKKLPQRLIDAPNGNFREKLVLPEWPHSCQRGYSGHQIWAKSYARNRPVTPNKNPNKMPPTILQICI</sequence>
<evidence type="ECO:0000313" key="2">
    <source>
        <dbReference type="Proteomes" id="UP000824120"/>
    </source>
</evidence>
<organism evidence="1 2">
    <name type="scientific">Solanum commersonii</name>
    <name type="common">Commerson's wild potato</name>
    <name type="synonym">Commerson's nightshade</name>
    <dbReference type="NCBI Taxonomy" id="4109"/>
    <lineage>
        <taxon>Eukaryota</taxon>
        <taxon>Viridiplantae</taxon>
        <taxon>Streptophyta</taxon>
        <taxon>Embryophyta</taxon>
        <taxon>Tracheophyta</taxon>
        <taxon>Spermatophyta</taxon>
        <taxon>Magnoliopsida</taxon>
        <taxon>eudicotyledons</taxon>
        <taxon>Gunneridae</taxon>
        <taxon>Pentapetalae</taxon>
        <taxon>asterids</taxon>
        <taxon>lamiids</taxon>
        <taxon>Solanales</taxon>
        <taxon>Solanaceae</taxon>
        <taxon>Solanoideae</taxon>
        <taxon>Solaneae</taxon>
        <taxon>Solanum</taxon>
    </lineage>
</organism>
<gene>
    <name evidence="1" type="ORF">H5410_050571</name>
</gene>
<dbReference type="AlphaFoldDB" id="A0A9J5WYA4"/>
<comment type="caution">
    <text evidence="1">The sequence shown here is derived from an EMBL/GenBank/DDBJ whole genome shotgun (WGS) entry which is preliminary data.</text>
</comment>
<name>A0A9J5WYA4_SOLCO</name>
<reference evidence="1 2" key="1">
    <citation type="submission" date="2020-09" db="EMBL/GenBank/DDBJ databases">
        <title>De no assembly of potato wild relative species, Solanum commersonii.</title>
        <authorList>
            <person name="Cho K."/>
        </authorList>
    </citation>
    <scope>NUCLEOTIDE SEQUENCE [LARGE SCALE GENOMIC DNA]</scope>
    <source>
        <strain evidence="1">LZ3.2</strain>
        <tissue evidence="1">Leaf</tissue>
    </source>
</reference>
<accession>A0A9J5WYA4</accession>
<keyword evidence="2" id="KW-1185">Reference proteome</keyword>
<evidence type="ECO:0000313" key="1">
    <source>
        <dbReference type="EMBL" id="KAG5579944.1"/>
    </source>
</evidence>
<protein>
    <submittedName>
        <fullName evidence="1">Uncharacterized protein</fullName>
    </submittedName>
</protein>
<proteinExistence type="predicted"/>
<dbReference type="EMBL" id="JACXVP010000010">
    <property type="protein sequence ID" value="KAG5579944.1"/>
    <property type="molecule type" value="Genomic_DNA"/>
</dbReference>